<dbReference type="Gramene" id="Os04t0202200-02">
    <property type="protein sequence ID" value="Os04t0202200-02"/>
    <property type="gene ID" value="Os04g0202200"/>
</dbReference>
<accession>A0A0P0W7D6</accession>
<reference evidence="2 3" key="3">
    <citation type="journal article" date="2013" name="Rice">
        <title>Improvement of the Oryza sativa Nipponbare reference genome using next generation sequence and optical map data.</title>
        <authorList>
            <person name="Kawahara Y."/>
            <person name="de la Bastide M."/>
            <person name="Hamilton J.P."/>
            <person name="Kanamori H."/>
            <person name="McCombie W.R."/>
            <person name="Ouyang S."/>
            <person name="Schwartz D.C."/>
            <person name="Tanaka T."/>
            <person name="Wu J."/>
            <person name="Zhou S."/>
            <person name="Childs K.L."/>
            <person name="Davidson R.M."/>
            <person name="Lin H."/>
            <person name="Quesada-Ocampo L."/>
            <person name="Vaillancourt B."/>
            <person name="Sakai H."/>
            <person name="Lee S.S."/>
            <person name="Kim J."/>
            <person name="Numa H."/>
            <person name="Itoh T."/>
            <person name="Buell C.R."/>
            <person name="Matsumoto T."/>
        </authorList>
    </citation>
    <scope>NUCLEOTIDE SEQUENCE [LARGE SCALE GENOMIC DNA]</scope>
    <source>
        <strain evidence="3">cv. Nipponbare</strain>
    </source>
</reference>
<dbReference type="EMBL" id="AP014960">
    <property type="protein sequence ID" value="BAS88072.1"/>
    <property type="molecule type" value="Genomic_DNA"/>
</dbReference>
<keyword evidence="1" id="KW-0812">Transmembrane</keyword>
<evidence type="ECO:0000313" key="3">
    <source>
        <dbReference type="Proteomes" id="UP000059680"/>
    </source>
</evidence>
<feature type="transmembrane region" description="Helical" evidence="1">
    <location>
        <begin position="33"/>
        <end position="54"/>
    </location>
</feature>
<dbReference type="InParanoid" id="A0A0P0W7D6"/>
<dbReference type="AlphaFoldDB" id="A0A0P0W7D6"/>
<evidence type="ECO:0000313" key="2">
    <source>
        <dbReference type="EMBL" id="BAS88072.1"/>
    </source>
</evidence>
<reference evidence="3" key="1">
    <citation type="journal article" date="2005" name="Nature">
        <title>The map-based sequence of the rice genome.</title>
        <authorList>
            <consortium name="International rice genome sequencing project (IRGSP)"/>
            <person name="Matsumoto T."/>
            <person name="Wu J."/>
            <person name="Kanamori H."/>
            <person name="Katayose Y."/>
            <person name="Fujisawa M."/>
            <person name="Namiki N."/>
            <person name="Mizuno H."/>
            <person name="Yamamoto K."/>
            <person name="Antonio B.A."/>
            <person name="Baba T."/>
            <person name="Sakata K."/>
            <person name="Nagamura Y."/>
            <person name="Aoki H."/>
            <person name="Arikawa K."/>
            <person name="Arita K."/>
            <person name="Bito T."/>
            <person name="Chiden Y."/>
            <person name="Fujitsuka N."/>
            <person name="Fukunaka R."/>
            <person name="Hamada M."/>
            <person name="Harada C."/>
            <person name="Hayashi A."/>
            <person name="Hijishita S."/>
            <person name="Honda M."/>
            <person name="Hosokawa S."/>
            <person name="Ichikawa Y."/>
            <person name="Idonuma A."/>
            <person name="Iijima M."/>
            <person name="Ikeda M."/>
            <person name="Ikeno M."/>
            <person name="Ito K."/>
            <person name="Ito S."/>
            <person name="Ito T."/>
            <person name="Ito Y."/>
            <person name="Ito Y."/>
            <person name="Iwabuchi A."/>
            <person name="Kamiya K."/>
            <person name="Karasawa W."/>
            <person name="Kurita K."/>
            <person name="Katagiri S."/>
            <person name="Kikuta A."/>
            <person name="Kobayashi H."/>
            <person name="Kobayashi N."/>
            <person name="Machita K."/>
            <person name="Maehara T."/>
            <person name="Masukawa M."/>
            <person name="Mizubayashi T."/>
            <person name="Mukai Y."/>
            <person name="Nagasaki H."/>
            <person name="Nagata Y."/>
            <person name="Naito S."/>
            <person name="Nakashima M."/>
            <person name="Nakama Y."/>
            <person name="Nakamichi Y."/>
            <person name="Nakamura M."/>
            <person name="Meguro A."/>
            <person name="Negishi M."/>
            <person name="Ohta I."/>
            <person name="Ohta T."/>
            <person name="Okamoto M."/>
            <person name="Ono N."/>
            <person name="Saji S."/>
            <person name="Sakaguchi M."/>
            <person name="Sakai K."/>
            <person name="Shibata M."/>
            <person name="Shimokawa T."/>
            <person name="Song J."/>
            <person name="Takazaki Y."/>
            <person name="Terasawa K."/>
            <person name="Tsugane M."/>
            <person name="Tsuji K."/>
            <person name="Ueda S."/>
            <person name="Waki K."/>
            <person name="Yamagata H."/>
            <person name="Yamamoto M."/>
            <person name="Yamamoto S."/>
            <person name="Yamane H."/>
            <person name="Yoshiki S."/>
            <person name="Yoshihara R."/>
            <person name="Yukawa K."/>
            <person name="Zhong H."/>
            <person name="Yano M."/>
            <person name="Yuan Q."/>
            <person name="Ouyang S."/>
            <person name="Liu J."/>
            <person name="Jones K.M."/>
            <person name="Gansberger K."/>
            <person name="Moffat K."/>
            <person name="Hill J."/>
            <person name="Bera J."/>
            <person name="Fadrosh D."/>
            <person name="Jin S."/>
            <person name="Johri S."/>
            <person name="Kim M."/>
            <person name="Overton L."/>
            <person name="Reardon M."/>
            <person name="Tsitrin T."/>
            <person name="Vuong H."/>
            <person name="Weaver B."/>
            <person name="Ciecko A."/>
            <person name="Tallon L."/>
            <person name="Jackson J."/>
            <person name="Pai G."/>
            <person name="Aken S.V."/>
            <person name="Utterback T."/>
            <person name="Reidmuller S."/>
            <person name="Feldblyum T."/>
            <person name="Hsiao J."/>
            <person name="Zismann V."/>
            <person name="Iobst S."/>
            <person name="de Vazeille A.R."/>
            <person name="Buell C.R."/>
            <person name="Ying K."/>
            <person name="Li Y."/>
            <person name="Lu T."/>
            <person name="Huang Y."/>
            <person name="Zhao Q."/>
            <person name="Feng Q."/>
            <person name="Zhang L."/>
            <person name="Zhu J."/>
            <person name="Weng Q."/>
            <person name="Mu J."/>
            <person name="Lu Y."/>
            <person name="Fan D."/>
            <person name="Liu Y."/>
            <person name="Guan J."/>
            <person name="Zhang Y."/>
            <person name="Yu S."/>
            <person name="Liu X."/>
            <person name="Zhang Y."/>
            <person name="Hong G."/>
            <person name="Han B."/>
            <person name="Choisne N."/>
            <person name="Demange N."/>
            <person name="Orjeda G."/>
            <person name="Samain S."/>
            <person name="Cattolico L."/>
            <person name="Pelletier E."/>
            <person name="Couloux A."/>
            <person name="Segurens B."/>
            <person name="Wincker P."/>
            <person name="D'Hont A."/>
            <person name="Scarpelli C."/>
            <person name="Weissenbach J."/>
            <person name="Salanoubat M."/>
            <person name="Quetier F."/>
            <person name="Yu Y."/>
            <person name="Kim H.R."/>
            <person name="Rambo T."/>
            <person name="Currie J."/>
            <person name="Collura K."/>
            <person name="Luo M."/>
            <person name="Yang T."/>
            <person name="Ammiraju J.S.S."/>
            <person name="Engler F."/>
            <person name="Soderlund C."/>
            <person name="Wing R.A."/>
            <person name="Palmer L.E."/>
            <person name="de la Bastide M."/>
            <person name="Spiegel L."/>
            <person name="Nascimento L."/>
            <person name="Zutavern T."/>
            <person name="O'Shaughnessy A."/>
            <person name="Dike S."/>
            <person name="Dedhia N."/>
            <person name="Preston R."/>
            <person name="Balija V."/>
            <person name="McCombie W.R."/>
            <person name="Chow T."/>
            <person name="Chen H."/>
            <person name="Chung M."/>
            <person name="Chen C."/>
            <person name="Shaw J."/>
            <person name="Wu H."/>
            <person name="Hsiao K."/>
            <person name="Chao Y."/>
            <person name="Chu M."/>
            <person name="Cheng C."/>
            <person name="Hour A."/>
            <person name="Lee P."/>
            <person name="Lin S."/>
            <person name="Lin Y."/>
            <person name="Liou J."/>
            <person name="Liu S."/>
            <person name="Hsing Y."/>
            <person name="Raghuvanshi S."/>
            <person name="Mohanty A."/>
            <person name="Bharti A.K."/>
            <person name="Gaur A."/>
            <person name="Gupta V."/>
            <person name="Kumar D."/>
            <person name="Ravi V."/>
            <person name="Vij S."/>
            <person name="Kapur A."/>
            <person name="Khurana P."/>
            <person name="Khurana P."/>
            <person name="Khurana J.P."/>
            <person name="Tyagi A.K."/>
            <person name="Gaikwad K."/>
            <person name="Singh A."/>
            <person name="Dalal V."/>
            <person name="Srivastava S."/>
            <person name="Dixit A."/>
            <person name="Pal A.K."/>
            <person name="Ghazi I.A."/>
            <person name="Yadav M."/>
            <person name="Pandit A."/>
            <person name="Bhargava A."/>
            <person name="Sureshbabu K."/>
            <person name="Batra K."/>
            <person name="Sharma T.R."/>
            <person name="Mohapatra T."/>
            <person name="Singh N.K."/>
            <person name="Messing J."/>
            <person name="Nelson A.B."/>
            <person name="Fuks G."/>
            <person name="Kavchok S."/>
            <person name="Keizer G."/>
            <person name="Linton E."/>
            <person name="Llaca V."/>
            <person name="Song R."/>
            <person name="Tanyolac B."/>
            <person name="Young S."/>
            <person name="Ho-Il K."/>
            <person name="Hahn J.H."/>
            <person name="Sangsakoo G."/>
            <person name="Vanavichit A."/>
            <person name="de Mattos Luiz.A.T."/>
            <person name="Zimmer P.D."/>
            <person name="Malone G."/>
            <person name="Dellagostin O."/>
            <person name="de Oliveira A.C."/>
            <person name="Bevan M."/>
            <person name="Bancroft I."/>
            <person name="Minx P."/>
            <person name="Cordum H."/>
            <person name="Wilson R."/>
            <person name="Cheng Z."/>
            <person name="Jin W."/>
            <person name="Jiang J."/>
            <person name="Leong S.A."/>
            <person name="Iwama H."/>
            <person name="Gojobori T."/>
            <person name="Itoh T."/>
            <person name="Niimura Y."/>
            <person name="Fujii Y."/>
            <person name="Habara T."/>
            <person name="Sakai H."/>
            <person name="Sato Y."/>
            <person name="Wilson G."/>
            <person name="Kumar K."/>
            <person name="McCouch S."/>
            <person name="Juretic N."/>
            <person name="Hoen D."/>
            <person name="Wright S."/>
            <person name="Bruskiewich R."/>
            <person name="Bureau T."/>
            <person name="Miyao A."/>
            <person name="Hirochika H."/>
            <person name="Nishikawa T."/>
            <person name="Kadowaki K."/>
            <person name="Sugiura M."/>
            <person name="Burr B."/>
            <person name="Sasaki T."/>
        </authorList>
    </citation>
    <scope>NUCLEOTIDE SEQUENCE [LARGE SCALE GENOMIC DNA]</scope>
    <source>
        <strain evidence="3">cv. Nipponbare</strain>
    </source>
</reference>
<keyword evidence="1" id="KW-0472">Membrane</keyword>
<reference evidence="2 3" key="2">
    <citation type="journal article" date="2013" name="Plant Cell Physiol.">
        <title>Rice Annotation Project Database (RAP-DB): an integrative and interactive database for rice genomics.</title>
        <authorList>
            <person name="Sakai H."/>
            <person name="Lee S.S."/>
            <person name="Tanaka T."/>
            <person name="Numa H."/>
            <person name="Kim J."/>
            <person name="Kawahara Y."/>
            <person name="Wakimoto H."/>
            <person name="Yang C.C."/>
            <person name="Iwamoto M."/>
            <person name="Abe T."/>
            <person name="Yamada Y."/>
            <person name="Muto A."/>
            <person name="Inokuchi H."/>
            <person name="Ikemura T."/>
            <person name="Matsumoto T."/>
            <person name="Sasaki T."/>
            <person name="Itoh T."/>
        </authorList>
    </citation>
    <scope>NUCLEOTIDE SEQUENCE [LARGE SCALE GENOMIC DNA]</scope>
    <source>
        <strain evidence="3">cv. Nipponbare</strain>
    </source>
</reference>
<dbReference type="PaxDb" id="39947-A0A0P0W7D6"/>
<dbReference type="Proteomes" id="UP000059680">
    <property type="component" value="Chromosome 4"/>
</dbReference>
<organism evidence="2 3">
    <name type="scientific">Oryza sativa subsp. japonica</name>
    <name type="common">Rice</name>
    <dbReference type="NCBI Taxonomy" id="39947"/>
    <lineage>
        <taxon>Eukaryota</taxon>
        <taxon>Viridiplantae</taxon>
        <taxon>Streptophyta</taxon>
        <taxon>Embryophyta</taxon>
        <taxon>Tracheophyta</taxon>
        <taxon>Spermatophyta</taxon>
        <taxon>Magnoliopsida</taxon>
        <taxon>Liliopsida</taxon>
        <taxon>Poales</taxon>
        <taxon>Poaceae</taxon>
        <taxon>BOP clade</taxon>
        <taxon>Oryzoideae</taxon>
        <taxon>Oryzeae</taxon>
        <taxon>Oryzinae</taxon>
        <taxon>Oryza</taxon>
        <taxon>Oryza sativa</taxon>
    </lineage>
</organism>
<keyword evidence="1" id="KW-1133">Transmembrane helix</keyword>
<protein>
    <submittedName>
        <fullName evidence="2">Os04g0202200 protein</fullName>
    </submittedName>
</protein>
<evidence type="ECO:0000256" key="1">
    <source>
        <dbReference type="SAM" id="Phobius"/>
    </source>
</evidence>
<name>A0A0P0W7D6_ORYSJ</name>
<proteinExistence type="predicted"/>
<gene>
    <name evidence="2" type="ordered locus">Os04g0202200</name>
    <name evidence="2" type="ORF">OSNPB_040202200</name>
</gene>
<keyword evidence="3" id="KW-1185">Reference proteome</keyword>
<sequence length="72" mass="8278">MDHGSMQKVQQLDTAQDYRHLEHLVETGHWNSLWRGDGCGVLSLVGALVWVGWYQKGHQRTPTLLRHQCLKA</sequence>
<dbReference type="Gramene" id="Os04t0202200-01">
    <property type="protein sequence ID" value="Os04t0202200-01"/>
    <property type="gene ID" value="Os04g0202200"/>
</dbReference>